<gene>
    <name evidence="6" type="ORF">SAMN05192553_101942</name>
</gene>
<dbReference type="GO" id="GO:0046872">
    <property type="term" value="F:metal ion binding"/>
    <property type="evidence" value="ECO:0007669"/>
    <property type="project" value="UniProtKB-KW"/>
</dbReference>
<dbReference type="EMBL" id="FNZH01000001">
    <property type="protein sequence ID" value="SEI94061.1"/>
    <property type="molecule type" value="Genomic_DNA"/>
</dbReference>
<dbReference type="Gene3D" id="3.50.50.60">
    <property type="entry name" value="FAD/NAD(P)-binding domain"/>
    <property type="match status" value="1"/>
</dbReference>
<evidence type="ECO:0000256" key="5">
    <source>
        <dbReference type="ARBA" id="ARBA00023014"/>
    </source>
</evidence>
<sequence>MKKEAFSSRKRSFKREECQADLVIIGGGMAGTCCAITAARQGLQVVLVQDRPVLGGNGSSEIRLWILGATSHMGNNNRWAREGGVIDEILLENLYRNPEGNPLILDTILIEMVSNEPGIRLLLNTAMYDLVKSSPDTIESALAFCSQNATEYLLKAPLFVDASGDGSMAFLAGAAFRIGAESADEFDEPFAPDDTYGELLGHSLYFYSKDTGKPVRFVPPSYANREIAKLPRFKSFNLKDHGCRLWWVEYGGRKDTVHESETIKWELWRVIYGIWDHLKNSGEFPEMATHTLEWVGTIPGKRESRRFEGDYMLSQKDLVQQRQFEDAVSFGGWALDLHPADGVYGDLPGCTQWHTKGVYQIPYRIMYSRNLKNLFLAGRIVSSSHVAFGSTRVMATGAHNAQAVAMAAVLCQESKLLPADLLVPSRMKILQNRLIRSGQYIPGLRLSDEAELARQATLLPSSTYRLQGLPMDGPWKSLEFAMAQLLPLTEGEVPGIRVRLKSSKATQLRVSLMGSKRKGNFTPELILAEKEFEIASGESTLLIDFECTIKNSEYYFVAFSANDLVQIKTSNTRLTGLLSVFQKFNKAVATSSRQEPPEGIGMDSFDFWLPERRPDGHNLGFELDRSVQMFSAENLCNGIFRPTSQTNAWAAALDDTEPSIELRWDSEQKIKEIKLFFDSDYDHALESTLMGHPEHVVPFCVQRFSISDHQGNRLAQVRDNHQSCFTLRFDEAVTTQSLKITLEHPSATTPAALFGIVCY</sequence>
<evidence type="ECO:0000256" key="2">
    <source>
        <dbReference type="ARBA" id="ARBA00022723"/>
    </source>
</evidence>
<dbReference type="Pfam" id="PF12831">
    <property type="entry name" value="FAD_oxidored"/>
    <property type="match status" value="1"/>
</dbReference>
<organism evidence="6 7">
    <name type="scientific">Cyclobacterium xiamenense</name>
    <dbReference type="NCBI Taxonomy" id="1297121"/>
    <lineage>
        <taxon>Bacteria</taxon>
        <taxon>Pseudomonadati</taxon>
        <taxon>Bacteroidota</taxon>
        <taxon>Cytophagia</taxon>
        <taxon>Cytophagales</taxon>
        <taxon>Cyclobacteriaceae</taxon>
        <taxon>Cyclobacterium</taxon>
    </lineage>
</organism>
<dbReference type="RefSeq" id="WP_092170008.1">
    <property type="nucleotide sequence ID" value="NZ_FNZH01000001.1"/>
</dbReference>
<keyword evidence="7" id="KW-1185">Reference proteome</keyword>
<protein>
    <submittedName>
        <fullName evidence="6">FAD dependent oxidoreductase</fullName>
    </submittedName>
</protein>
<dbReference type="AlphaFoldDB" id="A0A1H6UP74"/>
<evidence type="ECO:0000256" key="4">
    <source>
        <dbReference type="ARBA" id="ARBA00023004"/>
    </source>
</evidence>
<evidence type="ECO:0000256" key="3">
    <source>
        <dbReference type="ARBA" id="ARBA00023002"/>
    </source>
</evidence>
<evidence type="ECO:0000313" key="6">
    <source>
        <dbReference type="EMBL" id="SEI94061.1"/>
    </source>
</evidence>
<dbReference type="STRING" id="1416801.SAMN05192553_101942"/>
<dbReference type="PANTHER" id="PTHR43498">
    <property type="entry name" value="FERREDOXIN:COB-COM HETERODISULFIDE REDUCTASE SUBUNIT A"/>
    <property type="match status" value="1"/>
</dbReference>
<name>A0A1H6UP74_9BACT</name>
<proteinExistence type="predicted"/>
<keyword evidence="3" id="KW-0560">Oxidoreductase</keyword>
<keyword evidence="1" id="KW-0004">4Fe-4S</keyword>
<keyword evidence="5" id="KW-0411">Iron-sulfur</keyword>
<dbReference type="OrthoDB" id="9780658at2"/>
<keyword evidence="2" id="KW-0479">Metal-binding</keyword>
<dbReference type="InterPro" id="IPR039650">
    <property type="entry name" value="HdrA-like"/>
</dbReference>
<dbReference type="GO" id="GO:0016491">
    <property type="term" value="F:oxidoreductase activity"/>
    <property type="evidence" value="ECO:0007669"/>
    <property type="project" value="UniProtKB-KW"/>
</dbReference>
<dbReference type="PANTHER" id="PTHR43498:SF1">
    <property type="entry name" value="COB--COM HETERODISULFIDE REDUCTASE IRON-SULFUR SUBUNIT A"/>
    <property type="match status" value="1"/>
</dbReference>
<evidence type="ECO:0000256" key="1">
    <source>
        <dbReference type="ARBA" id="ARBA00022485"/>
    </source>
</evidence>
<dbReference type="GO" id="GO:0051539">
    <property type="term" value="F:4 iron, 4 sulfur cluster binding"/>
    <property type="evidence" value="ECO:0007669"/>
    <property type="project" value="UniProtKB-KW"/>
</dbReference>
<accession>A0A1H6UP74</accession>
<keyword evidence="4" id="KW-0408">Iron</keyword>
<reference evidence="7" key="1">
    <citation type="submission" date="2016-10" db="EMBL/GenBank/DDBJ databases">
        <authorList>
            <person name="Varghese N."/>
            <person name="Submissions S."/>
        </authorList>
    </citation>
    <scope>NUCLEOTIDE SEQUENCE [LARGE SCALE GENOMIC DNA]</scope>
    <source>
        <strain evidence="7">IBRC-M 10761</strain>
    </source>
</reference>
<evidence type="ECO:0000313" key="7">
    <source>
        <dbReference type="Proteomes" id="UP000199403"/>
    </source>
</evidence>
<dbReference type="InterPro" id="IPR036188">
    <property type="entry name" value="FAD/NAD-bd_sf"/>
</dbReference>
<dbReference type="SUPFAM" id="SSF51905">
    <property type="entry name" value="FAD/NAD(P)-binding domain"/>
    <property type="match status" value="1"/>
</dbReference>
<dbReference type="Proteomes" id="UP000199403">
    <property type="component" value="Unassembled WGS sequence"/>
</dbReference>